<dbReference type="SUPFAM" id="SSF48371">
    <property type="entry name" value="ARM repeat"/>
    <property type="match status" value="1"/>
</dbReference>
<evidence type="ECO:0000256" key="1">
    <source>
        <dbReference type="ARBA" id="ARBA00004123"/>
    </source>
</evidence>
<evidence type="ECO:0000256" key="2">
    <source>
        <dbReference type="ARBA" id="ARBA00022448"/>
    </source>
</evidence>
<evidence type="ECO:0000313" key="6">
    <source>
        <dbReference type="Proteomes" id="UP000654370"/>
    </source>
</evidence>
<protein>
    <recommendedName>
        <fullName evidence="4">Importin N-terminal domain-containing protein</fullName>
    </recommendedName>
</protein>
<keyword evidence="2" id="KW-0813">Transport</keyword>
<comment type="caution">
    <text evidence="5">The sequence shown here is derived from an EMBL/GenBank/DDBJ whole genome shotgun (WGS) entry which is preliminary data.</text>
</comment>
<organism evidence="5 6">
    <name type="scientific">Mortierella isabellina</name>
    <name type="common">Filamentous fungus</name>
    <name type="synonym">Umbelopsis isabellina</name>
    <dbReference type="NCBI Taxonomy" id="91625"/>
    <lineage>
        <taxon>Eukaryota</taxon>
        <taxon>Fungi</taxon>
        <taxon>Fungi incertae sedis</taxon>
        <taxon>Mucoromycota</taxon>
        <taxon>Mucoromycotina</taxon>
        <taxon>Umbelopsidomycetes</taxon>
        <taxon>Umbelopsidales</taxon>
        <taxon>Umbelopsidaceae</taxon>
        <taxon>Umbelopsis</taxon>
    </lineage>
</organism>
<dbReference type="Pfam" id="PF03810">
    <property type="entry name" value="IBN_N"/>
    <property type="match status" value="1"/>
</dbReference>
<dbReference type="PANTHER" id="PTHR10997:SF7">
    <property type="entry name" value="IMPORTIN-11"/>
    <property type="match status" value="1"/>
</dbReference>
<keyword evidence="6" id="KW-1185">Reference proteome</keyword>
<dbReference type="EMBL" id="JAEPQZ010000019">
    <property type="protein sequence ID" value="KAG2171814.1"/>
    <property type="molecule type" value="Genomic_DNA"/>
</dbReference>
<dbReference type="Gene3D" id="1.25.10.10">
    <property type="entry name" value="Leucine-rich Repeat Variant"/>
    <property type="match status" value="1"/>
</dbReference>
<evidence type="ECO:0000256" key="3">
    <source>
        <dbReference type="ARBA" id="ARBA00023242"/>
    </source>
</evidence>
<dbReference type="InterPro" id="IPR001494">
    <property type="entry name" value="Importin-beta_N"/>
</dbReference>
<dbReference type="SMART" id="SM00913">
    <property type="entry name" value="IBN_N"/>
    <property type="match status" value="1"/>
</dbReference>
<dbReference type="GO" id="GO:0005635">
    <property type="term" value="C:nuclear envelope"/>
    <property type="evidence" value="ECO:0007669"/>
    <property type="project" value="TreeGrafter"/>
</dbReference>
<gene>
    <name evidence="5" type="ORF">INT43_008194</name>
</gene>
<dbReference type="GO" id="GO:0005829">
    <property type="term" value="C:cytosol"/>
    <property type="evidence" value="ECO:0007669"/>
    <property type="project" value="TreeGrafter"/>
</dbReference>
<name>A0A8H7PDR7_MORIS</name>
<proteinExistence type="predicted"/>
<reference evidence="5" key="1">
    <citation type="submission" date="2020-12" db="EMBL/GenBank/DDBJ databases">
        <title>Metabolic potential, ecology and presence of endohyphal bacteria is reflected in genomic diversity of Mucoromycotina.</title>
        <authorList>
            <person name="Muszewska A."/>
            <person name="Okrasinska A."/>
            <person name="Steczkiewicz K."/>
            <person name="Drgas O."/>
            <person name="Orlowska M."/>
            <person name="Perlinska-Lenart U."/>
            <person name="Aleksandrzak-Piekarczyk T."/>
            <person name="Szatraj K."/>
            <person name="Zielenkiewicz U."/>
            <person name="Pilsyk S."/>
            <person name="Malc E."/>
            <person name="Mieczkowski P."/>
            <person name="Kruszewska J.S."/>
            <person name="Biernat P."/>
            <person name="Pawlowska J."/>
        </authorList>
    </citation>
    <scope>NUCLEOTIDE SEQUENCE</scope>
    <source>
        <strain evidence="5">WA0000067209</strain>
    </source>
</reference>
<feature type="domain" description="Importin N-terminal" evidence="4">
    <location>
        <begin position="26"/>
        <end position="98"/>
    </location>
</feature>
<dbReference type="GO" id="GO:0006606">
    <property type="term" value="P:protein import into nucleus"/>
    <property type="evidence" value="ECO:0007669"/>
    <property type="project" value="TreeGrafter"/>
</dbReference>
<dbReference type="InterPro" id="IPR016024">
    <property type="entry name" value="ARM-type_fold"/>
</dbReference>
<dbReference type="AlphaFoldDB" id="A0A8H7PDR7"/>
<dbReference type="Proteomes" id="UP000654370">
    <property type="component" value="Unassembled WGS sequence"/>
</dbReference>
<accession>A0A8H7PDR7</accession>
<sequence>MSGARDQLLGVLYQAASQEPEKLKNAQQQLKQWETSPDFYSTLQDIFYDISLPVNVRFVSGLYLKNGIDAYWRKTAKNSIRPEERSQIRSRLLTSLNEENKQVNVDFDNTA</sequence>
<dbReference type="GO" id="GO:0031267">
    <property type="term" value="F:small GTPase binding"/>
    <property type="evidence" value="ECO:0007669"/>
    <property type="project" value="InterPro"/>
</dbReference>
<dbReference type="PROSITE" id="PS50166">
    <property type="entry name" value="IMPORTIN_B_NT"/>
    <property type="match status" value="1"/>
</dbReference>
<evidence type="ECO:0000259" key="4">
    <source>
        <dbReference type="PROSITE" id="PS50166"/>
    </source>
</evidence>
<dbReference type="PANTHER" id="PTHR10997">
    <property type="entry name" value="IMPORTIN-7, 8, 11"/>
    <property type="match status" value="1"/>
</dbReference>
<keyword evidence="3" id="KW-0539">Nucleus</keyword>
<comment type="subcellular location">
    <subcellularLocation>
        <location evidence="1">Nucleus</location>
    </subcellularLocation>
</comment>
<dbReference type="OrthoDB" id="361693at2759"/>
<dbReference type="InterPro" id="IPR011989">
    <property type="entry name" value="ARM-like"/>
</dbReference>
<evidence type="ECO:0000313" key="5">
    <source>
        <dbReference type="EMBL" id="KAG2171814.1"/>
    </source>
</evidence>